<feature type="region of interest" description="Disordered" evidence="1">
    <location>
        <begin position="1"/>
        <end position="38"/>
    </location>
</feature>
<comment type="caution">
    <text evidence="2">The sequence shown here is derived from an EMBL/GenBank/DDBJ whole genome shotgun (WGS) entry which is preliminary data.</text>
</comment>
<reference evidence="2 3" key="1">
    <citation type="submission" date="2023-08" db="EMBL/GenBank/DDBJ databases">
        <title>Black Yeasts Isolated from many extreme environments.</title>
        <authorList>
            <person name="Coleine C."/>
            <person name="Stajich J.E."/>
            <person name="Selbmann L."/>
        </authorList>
    </citation>
    <scope>NUCLEOTIDE SEQUENCE [LARGE SCALE GENOMIC DNA]</scope>
    <source>
        <strain evidence="2 3">CCFEE 536</strain>
    </source>
</reference>
<proteinExistence type="predicted"/>
<evidence type="ECO:0000313" key="3">
    <source>
        <dbReference type="Proteomes" id="UP001357485"/>
    </source>
</evidence>
<evidence type="ECO:0000313" key="2">
    <source>
        <dbReference type="EMBL" id="KAK5173958.1"/>
    </source>
</evidence>
<name>A0ABR0LI61_9PEZI</name>
<keyword evidence="3" id="KW-1185">Reference proteome</keyword>
<dbReference type="Proteomes" id="UP001357485">
    <property type="component" value="Unassembled WGS sequence"/>
</dbReference>
<feature type="non-terminal residue" evidence="2">
    <location>
        <position position="96"/>
    </location>
</feature>
<sequence length="96" mass="11471">MDRTYPIAPRLPARRVVVEQPARASDAGEGRHRHHHRAYRSEIEIVEWPAATPPRQDEEAPRRGSLYVADLREQQRARVGYRVEVREPERRERRRR</sequence>
<organism evidence="2 3">
    <name type="scientific">Cryomyces antarcticus</name>
    <dbReference type="NCBI Taxonomy" id="329879"/>
    <lineage>
        <taxon>Eukaryota</taxon>
        <taxon>Fungi</taxon>
        <taxon>Dikarya</taxon>
        <taxon>Ascomycota</taxon>
        <taxon>Pezizomycotina</taxon>
        <taxon>Dothideomycetes</taxon>
        <taxon>Dothideomycetes incertae sedis</taxon>
        <taxon>Cryomyces</taxon>
    </lineage>
</organism>
<protein>
    <submittedName>
        <fullName evidence="2">Uncharacterized protein</fullName>
    </submittedName>
</protein>
<feature type="region of interest" description="Disordered" evidence="1">
    <location>
        <begin position="48"/>
        <end position="67"/>
    </location>
</feature>
<evidence type="ECO:0000256" key="1">
    <source>
        <dbReference type="SAM" id="MobiDB-lite"/>
    </source>
</evidence>
<accession>A0ABR0LI61</accession>
<gene>
    <name evidence="2" type="ORF">LTR16_011565</name>
</gene>
<dbReference type="EMBL" id="JAVRRA010020042">
    <property type="protein sequence ID" value="KAK5173958.1"/>
    <property type="molecule type" value="Genomic_DNA"/>
</dbReference>